<dbReference type="AlphaFoldDB" id="I0V3H4"/>
<dbReference type="eggNOG" id="ENOG5033YYV">
    <property type="taxonomic scope" value="Bacteria"/>
</dbReference>
<evidence type="ECO:0000256" key="1">
    <source>
        <dbReference type="SAM" id="SignalP"/>
    </source>
</evidence>
<dbReference type="STRING" id="882086.SacxiDRAFT_2453"/>
<dbReference type="OrthoDB" id="3635905at2"/>
<protein>
    <submittedName>
        <fullName evidence="2">Uncharacterized protein</fullName>
    </submittedName>
</protein>
<feature type="signal peptide" evidence="1">
    <location>
        <begin position="1"/>
        <end position="21"/>
    </location>
</feature>
<dbReference type="EMBL" id="JH636049">
    <property type="protein sequence ID" value="EID54677.1"/>
    <property type="molecule type" value="Genomic_DNA"/>
</dbReference>
<evidence type="ECO:0000313" key="2">
    <source>
        <dbReference type="EMBL" id="EID54677.1"/>
    </source>
</evidence>
<dbReference type="RefSeq" id="WP_006238823.1">
    <property type="nucleotide sequence ID" value="NZ_JH636049.1"/>
</dbReference>
<evidence type="ECO:0000313" key="3">
    <source>
        <dbReference type="Proteomes" id="UP000004691"/>
    </source>
</evidence>
<dbReference type="PROSITE" id="PS51257">
    <property type="entry name" value="PROKAR_LIPOPROTEIN"/>
    <property type="match status" value="1"/>
</dbReference>
<keyword evidence="3" id="KW-1185">Reference proteome</keyword>
<proteinExistence type="predicted"/>
<sequence>MRMTGGAAVSAAVVLSGLLLAGCEEVTSAVDQVDAASDKAAVCTEALQIIDLNPNVSPEEVAAEAEQKAKELRDLGNQVADQTVQDTLFDIADGYLELEERKLDHLNDFSGWLQENLNDLDRLRKACF</sequence>
<accession>I0V3H4</accession>
<organism evidence="2 3">
    <name type="scientific">Saccharomonospora xinjiangensis XJ-54</name>
    <dbReference type="NCBI Taxonomy" id="882086"/>
    <lineage>
        <taxon>Bacteria</taxon>
        <taxon>Bacillati</taxon>
        <taxon>Actinomycetota</taxon>
        <taxon>Actinomycetes</taxon>
        <taxon>Pseudonocardiales</taxon>
        <taxon>Pseudonocardiaceae</taxon>
        <taxon>Saccharomonospora</taxon>
    </lineage>
</organism>
<feature type="chain" id="PRO_5039615735" evidence="1">
    <location>
        <begin position="22"/>
        <end position="128"/>
    </location>
</feature>
<dbReference type="Proteomes" id="UP000004691">
    <property type="component" value="Unassembled WGS sequence"/>
</dbReference>
<gene>
    <name evidence="2" type="ORF">SacxiDRAFT_2453</name>
</gene>
<reference evidence="2 3" key="1">
    <citation type="submission" date="2012-01" db="EMBL/GenBank/DDBJ databases">
        <title>Improved High-Quality Draft sequence of Saccharomonospora xinjiangensis XJ-54.</title>
        <authorList>
            <consortium name="US DOE Joint Genome Institute"/>
            <person name="Lucas S."/>
            <person name="Han J."/>
            <person name="Lapidus A."/>
            <person name="Cheng J.-F."/>
            <person name="Goodwin L."/>
            <person name="Pitluck S."/>
            <person name="Peters L."/>
            <person name="Mikhailova N."/>
            <person name="Teshima H."/>
            <person name="Detter J.C."/>
            <person name="Han C."/>
            <person name="Tapia R."/>
            <person name="Land M."/>
            <person name="Hauser L."/>
            <person name="Kyrpides N."/>
            <person name="Ivanova N."/>
            <person name="Pagani I."/>
            <person name="Brambilla E.-M."/>
            <person name="Klenk H.-P."/>
            <person name="Woyke T."/>
        </authorList>
    </citation>
    <scope>NUCLEOTIDE SEQUENCE [LARGE SCALE GENOMIC DNA]</scope>
    <source>
        <strain evidence="2 3">XJ-54</strain>
    </source>
</reference>
<name>I0V3H4_9PSEU</name>
<dbReference type="HOGENOM" id="CLU_161824_0_0_11"/>
<keyword evidence="1" id="KW-0732">Signal</keyword>